<keyword evidence="3" id="KW-0863">Zinc-finger</keyword>
<evidence type="ECO:0000313" key="7">
    <source>
        <dbReference type="EMBL" id="KAG8239746.1"/>
    </source>
</evidence>
<dbReference type="GO" id="GO:0008270">
    <property type="term" value="F:zinc ion binding"/>
    <property type="evidence" value="ECO:0007669"/>
    <property type="project" value="UniProtKB-KW"/>
</dbReference>
<dbReference type="Gene3D" id="1.10.10.60">
    <property type="entry name" value="Homeodomain-like"/>
    <property type="match status" value="1"/>
</dbReference>
<evidence type="ECO:0000256" key="3">
    <source>
        <dbReference type="ARBA" id="ARBA00022771"/>
    </source>
</evidence>
<keyword evidence="8" id="KW-1185">Reference proteome</keyword>
<dbReference type="InterPro" id="IPR050863">
    <property type="entry name" value="CenT-Element_Derived"/>
</dbReference>
<dbReference type="GO" id="GO:0003677">
    <property type="term" value="F:DNA binding"/>
    <property type="evidence" value="ECO:0007669"/>
    <property type="project" value="InterPro"/>
</dbReference>
<evidence type="ECO:0000256" key="4">
    <source>
        <dbReference type="ARBA" id="ARBA00022833"/>
    </source>
</evidence>
<reference evidence="7" key="1">
    <citation type="submission" date="2013-04" db="EMBL/GenBank/DDBJ databases">
        <authorList>
            <person name="Qu J."/>
            <person name="Murali S.C."/>
            <person name="Bandaranaike D."/>
            <person name="Bellair M."/>
            <person name="Blankenburg K."/>
            <person name="Chao H."/>
            <person name="Dinh H."/>
            <person name="Doddapaneni H."/>
            <person name="Downs B."/>
            <person name="Dugan-Rocha S."/>
            <person name="Elkadiri S."/>
            <person name="Gnanaolivu R.D."/>
            <person name="Hernandez B."/>
            <person name="Javaid M."/>
            <person name="Jayaseelan J.C."/>
            <person name="Lee S."/>
            <person name="Li M."/>
            <person name="Ming W."/>
            <person name="Munidasa M."/>
            <person name="Muniz J."/>
            <person name="Nguyen L."/>
            <person name="Ongeri F."/>
            <person name="Osuji N."/>
            <person name="Pu L.-L."/>
            <person name="Puazo M."/>
            <person name="Qu C."/>
            <person name="Quiroz J."/>
            <person name="Raj R."/>
            <person name="Weissenberger G."/>
            <person name="Xin Y."/>
            <person name="Zou X."/>
            <person name="Han Y."/>
            <person name="Richards S."/>
            <person name="Worley K."/>
            <person name="Muzny D."/>
            <person name="Gibbs R."/>
        </authorList>
    </citation>
    <scope>NUCLEOTIDE SEQUENCE</scope>
    <source>
        <strain evidence="7">Sampled in the wild</strain>
    </source>
</reference>
<dbReference type="SUPFAM" id="SSF57903">
    <property type="entry name" value="FYVE/PHD zinc finger"/>
    <property type="match status" value="1"/>
</dbReference>
<dbReference type="OrthoDB" id="4327074at2759"/>
<dbReference type="AlphaFoldDB" id="A0A8K0KQL6"/>
<dbReference type="CDD" id="cd15517">
    <property type="entry name" value="PHD_TCF19_like"/>
    <property type="match status" value="1"/>
</dbReference>
<reference evidence="7" key="2">
    <citation type="submission" date="2017-10" db="EMBL/GenBank/DDBJ databases">
        <title>Ladona fulva Genome sequencing and assembly.</title>
        <authorList>
            <person name="Murali S."/>
            <person name="Richards S."/>
            <person name="Bandaranaike D."/>
            <person name="Bellair M."/>
            <person name="Blankenburg K."/>
            <person name="Chao H."/>
            <person name="Dinh H."/>
            <person name="Doddapaneni H."/>
            <person name="Dugan-Rocha S."/>
            <person name="Elkadiri S."/>
            <person name="Gnanaolivu R."/>
            <person name="Hernandez B."/>
            <person name="Skinner E."/>
            <person name="Javaid M."/>
            <person name="Lee S."/>
            <person name="Li M."/>
            <person name="Ming W."/>
            <person name="Munidasa M."/>
            <person name="Muniz J."/>
            <person name="Nguyen L."/>
            <person name="Hughes D."/>
            <person name="Osuji N."/>
            <person name="Pu L.-L."/>
            <person name="Puazo M."/>
            <person name="Qu C."/>
            <person name="Quiroz J."/>
            <person name="Raj R."/>
            <person name="Weissenberger G."/>
            <person name="Xin Y."/>
            <person name="Zou X."/>
            <person name="Han Y."/>
            <person name="Worley K."/>
            <person name="Muzny D."/>
            <person name="Gibbs R."/>
        </authorList>
    </citation>
    <scope>NUCLEOTIDE SEQUENCE</scope>
    <source>
        <strain evidence="7">Sampled in the wild</strain>
    </source>
</reference>
<dbReference type="GO" id="GO:0005634">
    <property type="term" value="C:nucleus"/>
    <property type="evidence" value="ECO:0007669"/>
    <property type="project" value="UniProtKB-SubCell"/>
</dbReference>
<feature type="region of interest" description="Disordered" evidence="5">
    <location>
        <begin position="332"/>
        <end position="352"/>
    </location>
</feature>
<gene>
    <name evidence="7" type="ORF">J437_LFUL017387</name>
</gene>
<evidence type="ECO:0000256" key="2">
    <source>
        <dbReference type="ARBA" id="ARBA00022723"/>
    </source>
</evidence>
<comment type="caution">
    <text evidence="7">The sequence shown here is derived from an EMBL/GenBank/DDBJ whole genome shotgun (WGS) entry which is preliminary data.</text>
</comment>
<dbReference type="SMART" id="SM00249">
    <property type="entry name" value="PHD"/>
    <property type="match status" value="1"/>
</dbReference>
<dbReference type="Proteomes" id="UP000792457">
    <property type="component" value="Unassembled WGS sequence"/>
</dbReference>
<feature type="compositionally biased region" description="Basic and acidic residues" evidence="5">
    <location>
        <begin position="332"/>
        <end position="345"/>
    </location>
</feature>
<evidence type="ECO:0000256" key="5">
    <source>
        <dbReference type="SAM" id="MobiDB-lite"/>
    </source>
</evidence>
<dbReference type="PANTHER" id="PTHR19303:SF74">
    <property type="entry name" value="POGO TRANSPOSABLE ELEMENT WITH KRAB DOMAIN"/>
    <property type="match status" value="1"/>
</dbReference>
<dbReference type="Gene3D" id="3.30.40.10">
    <property type="entry name" value="Zinc/RING finger domain, C3HC4 (zinc finger)"/>
    <property type="match status" value="1"/>
</dbReference>
<dbReference type="InterPro" id="IPR001965">
    <property type="entry name" value="Znf_PHD"/>
</dbReference>
<evidence type="ECO:0000256" key="1">
    <source>
        <dbReference type="ARBA" id="ARBA00004123"/>
    </source>
</evidence>
<dbReference type="InterPro" id="IPR007889">
    <property type="entry name" value="HTH_Psq"/>
</dbReference>
<dbReference type="InterPro" id="IPR009057">
    <property type="entry name" value="Homeodomain-like_sf"/>
</dbReference>
<evidence type="ECO:0000259" key="6">
    <source>
        <dbReference type="SMART" id="SM00249"/>
    </source>
</evidence>
<proteinExistence type="predicted"/>
<name>A0A8K0KQL6_LADFU</name>
<keyword evidence="2" id="KW-0479">Metal-binding</keyword>
<comment type="subcellular location">
    <subcellularLocation>
        <location evidence="1">Nucleus</location>
    </subcellularLocation>
</comment>
<dbReference type="InterPro" id="IPR011011">
    <property type="entry name" value="Znf_FYVE_PHD"/>
</dbReference>
<sequence>MKLAMDKVISKEMTVRAASARYAVPKSTLGDRVKNLLEGKEATAKPCCSDNKGTFSRTFDRDQEEILYNHVKALDSQLMPLSKPEFFKLAYKLAKKLKIKNRFNKETRMAGKDFYYDFMNRHLYLRLRTAESTSLQSAVGFSKDKVNIFFDKLTELMEKYNFEPSRIFNADETGVSCVHNSRLKVMSVKGKKQVGKLTSRERGRNVTVLLSINAAGDQFIPPLFVFPRVRIDNDLKKDAPPGSTFDAQMSGWITKDGFLKWLKAFILAQISPLPSTSSVKYKIRENRSEKSEILTSTPYKNMLVEKKALIEEKKAKEEQRIKIREIKRKIKKEKDNAHKSNADKQKIKHPQTRKLASNAMKLVPRKRLNCNIPSSSSSRATSPSTVPTSSEITNCIICGESFDEDWIQCNTCKGWAHEQCANVEDTLFYHCDLCKKKK</sequence>
<dbReference type="SUPFAM" id="SSF46689">
    <property type="entry name" value="Homeodomain-like"/>
    <property type="match status" value="1"/>
</dbReference>
<protein>
    <recommendedName>
        <fullName evidence="6">Zinc finger PHD-type domain-containing protein</fullName>
    </recommendedName>
</protein>
<organism evidence="7 8">
    <name type="scientific">Ladona fulva</name>
    <name type="common">Scarce chaser dragonfly</name>
    <name type="synonym">Libellula fulva</name>
    <dbReference type="NCBI Taxonomy" id="123851"/>
    <lineage>
        <taxon>Eukaryota</taxon>
        <taxon>Metazoa</taxon>
        <taxon>Ecdysozoa</taxon>
        <taxon>Arthropoda</taxon>
        <taxon>Hexapoda</taxon>
        <taxon>Insecta</taxon>
        <taxon>Pterygota</taxon>
        <taxon>Palaeoptera</taxon>
        <taxon>Odonata</taxon>
        <taxon>Epiprocta</taxon>
        <taxon>Anisoptera</taxon>
        <taxon>Libelluloidea</taxon>
        <taxon>Libellulidae</taxon>
        <taxon>Ladona</taxon>
    </lineage>
</organism>
<dbReference type="Pfam" id="PF05225">
    <property type="entry name" value="HTH_psq"/>
    <property type="match status" value="1"/>
</dbReference>
<dbReference type="EMBL" id="KZ309902">
    <property type="protein sequence ID" value="KAG8239746.1"/>
    <property type="molecule type" value="Genomic_DNA"/>
</dbReference>
<dbReference type="PANTHER" id="PTHR19303">
    <property type="entry name" value="TRANSPOSON"/>
    <property type="match status" value="1"/>
</dbReference>
<keyword evidence="4" id="KW-0862">Zinc</keyword>
<dbReference type="InterPro" id="IPR013083">
    <property type="entry name" value="Znf_RING/FYVE/PHD"/>
</dbReference>
<accession>A0A8K0KQL6</accession>
<feature type="domain" description="Zinc finger PHD-type" evidence="6">
    <location>
        <begin position="394"/>
        <end position="435"/>
    </location>
</feature>
<evidence type="ECO:0000313" key="8">
    <source>
        <dbReference type="Proteomes" id="UP000792457"/>
    </source>
</evidence>